<accession>X0UBB9</accession>
<evidence type="ECO:0008006" key="2">
    <source>
        <dbReference type="Google" id="ProtNLM"/>
    </source>
</evidence>
<organism evidence="1">
    <name type="scientific">marine sediment metagenome</name>
    <dbReference type="NCBI Taxonomy" id="412755"/>
    <lineage>
        <taxon>unclassified sequences</taxon>
        <taxon>metagenomes</taxon>
        <taxon>ecological metagenomes</taxon>
    </lineage>
</organism>
<gene>
    <name evidence="1" type="ORF">S01H1_02479</name>
</gene>
<dbReference type="EMBL" id="BARS01001196">
    <property type="protein sequence ID" value="GAF85785.1"/>
    <property type="molecule type" value="Genomic_DNA"/>
</dbReference>
<reference evidence="1" key="1">
    <citation type="journal article" date="2014" name="Front. Microbiol.">
        <title>High frequency of phylogenetically diverse reductive dehalogenase-homologous genes in deep subseafloor sedimentary metagenomes.</title>
        <authorList>
            <person name="Kawai M."/>
            <person name="Futagami T."/>
            <person name="Toyoda A."/>
            <person name="Takaki Y."/>
            <person name="Nishi S."/>
            <person name="Hori S."/>
            <person name="Arai W."/>
            <person name="Tsubouchi T."/>
            <person name="Morono Y."/>
            <person name="Uchiyama I."/>
            <person name="Ito T."/>
            <person name="Fujiyama A."/>
            <person name="Inagaki F."/>
            <person name="Takami H."/>
        </authorList>
    </citation>
    <scope>NUCLEOTIDE SEQUENCE</scope>
    <source>
        <strain evidence="1">Expedition CK06-06</strain>
    </source>
</reference>
<dbReference type="InterPro" id="IPR036705">
    <property type="entry name" value="Ribosyl_crysJ1_sf"/>
</dbReference>
<dbReference type="SUPFAM" id="SSF101478">
    <property type="entry name" value="ADP-ribosylglycohydrolase"/>
    <property type="match status" value="1"/>
</dbReference>
<dbReference type="Gene3D" id="1.10.4080.10">
    <property type="entry name" value="ADP-ribosylation/Crystallin J1"/>
    <property type="match status" value="1"/>
</dbReference>
<sequence length="93" mass="10791">MKEKPKAMVLASLAADSLALGVHWIYNTHVIDKKFGRVEHFLKPERPTYHPTKDRGEFTHYGDQTLILLESVAECEGFNLSDFAERWQKLFKN</sequence>
<dbReference type="Pfam" id="PF03747">
    <property type="entry name" value="ADP_ribosyl_GH"/>
    <property type="match status" value="1"/>
</dbReference>
<proteinExistence type="predicted"/>
<name>X0UBB9_9ZZZZ</name>
<protein>
    <recommendedName>
        <fullName evidence="2">ADP-ribosylglycohydrolase</fullName>
    </recommendedName>
</protein>
<feature type="non-terminal residue" evidence="1">
    <location>
        <position position="93"/>
    </location>
</feature>
<evidence type="ECO:0000313" key="1">
    <source>
        <dbReference type="EMBL" id="GAF85785.1"/>
    </source>
</evidence>
<dbReference type="InterPro" id="IPR005502">
    <property type="entry name" value="Ribosyl_crysJ1"/>
</dbReference>
<dbReference type="AlphaFoldDB" id="X0UBB9"/>
<comment type="caution">
    <text evidence="1">The sequence shown here is derived from an EMBL/GenBank/DDBJ whole genome shotgun (WGS) entry which is preliminary data.</text>
</comment>